<feature type="domain" description="NTP pyrophosphohydrolase MazG-like" evidence="1">
    <location>
        <begin position="29"/>
        <end position="93"/>
    </location>
</feature>
<reference evidence="2 3" key="1">
    <citation type="submission" date="2020-03" db="EMBL/GenBank/DDBJ databases">
        <title>Complete genome sequence of Shewanella sp.</title>
        <authorList>
            <person name="Kim Y.-S."/>
            <person name="Kim S.-J."/>
            <person name="Jung H.-K."/>
            <person name="Kim K.-H."/>
        </authorList>
    </citation>
    <scope>NUCLEOTIDE SEQUENCE [LARGE SCALE GENOMIC DNA]</scope>
    <source>
        <strain evidence="2 3">PN3F2</strain>
    </source>
</reference>
<evidence type="ECO:0000259" key="1">
    <source>
        <dbReference type="Pfam" id="PF03819"/>
    </source>
</evidence>
<dbReference type="Pfam" id="PF03819">
    <property type="entry name" value="MazG"/>
    <property type="match status" value="1"/>
</dbReference>
<dbReference type="Proteomes" id="UP000502608">
    <property type="component" value="Chromosome"/>
</dbReference>
<dbReference type="RefSeq" id="WP_167675426.1">
    <property type="nucleotide sequence ID" value="NZ_CP050313.1"/>
</dbReference>
<name>A0A6G9QGC4_9GAMM</name>
<organism evidence="2 3">
    <name type="scientific">Shewanella aestuarii</name>
    <dbReference type="NCBI Taxonomy" id="1028752"/>
    <lineage>
        <taxon>Bacteria</taxon>
        <taxon>Pseudomonadati</taxon>
        <taxon>Pseudomonadota</taxon>
        <taxon>Gammaproteobacteria</taxon>
        <taxon>Alteromonadales</taxon>
        <taxon>Shewanellaceae</taxon>
        <taxon>Shewanella</taxon>
    </lineage>
</organism>
<dbReference type="Gene3D" id="1.10.287.1080">
    <property type="entry name" value="MazG-like"/>
    <property type="match status" value="1"/>
</dbReference>
<gene>
    <name evidence="2" type="ORF">HBH39_02810</name>
</gene>
<protein>
    <submittedName>
        <fullName evidence="2">Nucleotide pyrophosphohydrolase</fullName>
    </submittedName>
</protein>
<evidence type="ECO:0000313" key="2">
    <source>
        <dbReference type="EMBL" id="QIR13570.1"/>
    </source>
</evidence>
<accession>A0A6G9QGC4</accession>
<dbReference type="AlphaFoldDB" id="A0A6G9QGC4"/>
<dbReference type="EMBL" id="CP050313">
    <property type="protein sequence ID" value="QIR13570.1"/>
    <property type="molecule type" value="Genomic_DNA"/>
</dbReference>
<evidence type="ECO:0000313" key="3">
    <source>
        <dbReference type="Proteomes" id="UP000502608"/>
    </source>
</evidence>
<dbReference type="InterPro" id="IPR004518">
    <property type="entry name" value="MazG-like_dom"/>
</dbReference>
<dbReference type="KEGG" id="saes:HBH39_02810"/>
<dbReference type="SUPFAM" id="SSF101386">
    <property type="entry name" value="all-alpha NTP pyrophosphatases"/>
    <property type="match status" value="1"/>
</dbReference>
<keyword evidence="3" id="KW-1185">Reference proteome</keyword>
<proteinExistence type="predicted"/>
<sequence>MNEFVQLLNLAGKKIEIDQNGTWSKGSITYYQAIFDELKEVKNEIDMNRKCYLEDELGDILWVYMCLLKNLETEMSISVECVFERALKKYKERLDGINAGVTWSEIKELQKEALLKEYLLEISSG</sequence>
<keyword evidence="2" id="KW-0378">Hydrolase</keyword>
<dbReference type="GO" id="GO:0016787">
    <property type="term" value="F:hydrolase activity"/>
    <property type="evidence" value="ECO:0007669"/>
    <property type="project" value="UniProtKB-KW"/>
</dbReference>